<dbReference type="Proteomes" id="UP001221909">
    <property type="component" value="Unassembled WGS sequence"/>
</dbReference>
<evidence type="ECO:0000256" key="1">
    <source>
        <dbReference type="SAM" id="Coils"/>
    </source>
</evidence>
<name>A0ABT5MNB8_9PAST</name>
<keyword evidence="3" id="KW-0812">Transmembrane</keyword>
<keyword evidence="5" id="KW-1185">Reference proteome</keyword>
<protein>
    <submittedName>
        <fullName evidence="4">Uroporphyrinogen-III C-methyltransferase</fullName>
    </submittedName>
</protein>
<dbReference type="Pfam" id="PF04375">
    <property type="entry name" value="HemX"/>
    <property type="match status" value="1"/>
</dbReference>
<dbReference type="EMBL" id="JAQSJE010000003">
    <property type="protein sequence ID" value="MDD0823680.1"/>
    <property type="molecule type" value="Genomic_DNA"/>
</dbReference>
<organism evidence="4 5">
    <name type="scientific">Mannheimia cairinae</name>
    <dbReference type="NCBI Taxonomy" id="3025936"/>
    <lineage>
        <taxon>Bacteria</taxon>
        <taxon>Pseudomonadati</taxon>
        <taxon>Pseudomonadota</taxon>
        <taxon>Gammaproteobacteria</taxon>
        <taxon>Pasteurellales</taxon>
        <taxon>Pasteurellaceae</taxon>
        <taxon>Mannheimia</taxon>
    </lineage>
</organism>
<keyword evidence="1" id="KW-0175">Coiled coil</keyword>
<keyword evidence="3" id="KW-0472">Membrane</keyword>
<feature type="coiled-coil region" evidence="1">
    <location>
        <begin position="135"/>
        <end position="162"/>
    </location>
</feature>
<feature type="compositionally biased region" description="Low complexity" evidence="2">
    <location>
        <begin position="441"/>
        <end position="457"/>
    </location>
</feature>
<dbReference type="PANTHER" id="PTHR38043">
    <property type="entry name" value="PROTEIN HEMX"/>
    <property type="match status" value="1"/>
</dbReference>
<evidence type="ECO:0000313" key="5">
    <source>
        <dbReference type="Proteomes" id="UP001221909"/>
    </source>
</evidence>
<accession>A0ABT5MNB8</accession>
<sequence>MSRQKQHKQKEVIVENKVEETVENTEQAVDSAETFAKKDIKDDVVSEAQEKDVEIPVDEKKASEEQPLAQKEVVKQKSGGKGLALVALLVALAVGGAGHFMANKKFAEVEAQLQEVSAKANQPSSSQNVVEMPSFDAEKAQIAELTTNYQKALERINQLETAQSGYTQKINGLQLQLQKLNTISSADNSAWLLSEADFLLNNALRKVVLDNDIDTAKNLLVEADQVLSQVPKATNIREAIKSDLNTLSNINNIDQNALMQRVANLTTRLDDLPILENEQTQGSNSNNQVTDSIDDWQSNLEKNATSFLDHFIRVSKRNIADEKAFVAPNQEIYLRENIRLRLQIAILAIPRQQNELYTKSLQTVGAWVRSYFETSNENVKNFLKEVDELAEQTIYIDAPNSLQSLKVLEQQINKAPQTIEKVEIKAEQELDQAEPVKENTPSEQAPAEASSSESSAQ</sequence>
<feature type="region of interest" description="Disordered" evidence="2">
    <location>
        <begin position="426"/>
        <end position="457"/>
    </location>
</feature>
<evidence type="ECO:0000313" key="4">
    <source>
        <dbReference type="EMBL" id="MDD0823680.1"/>
    </source>
</evidence>
<reference evidence="4 5" key="1">
    <citation type="submission" date="2023-02" db="EMBL/GenBank/DDBJ databases">
        <title>Mannheimia cairiniae sp. nov., a novel species of Mannheimia obtained from moscovy ducks (Cairina moschata) and reclassification of Mannheimia ovis as heterotypic synonym of Mannheimia pernigra.</title>
        <authorList>
            <person name="Christensen H."/>
        </authorList>
    </citation>
    <scope>NUCLEOTIDE SEQUENCE [LARGE SCALE GENOMIC DNA]</scope>
    <source>
        <strain evidence="4 5">AT1</strain>
    </source>
</reference>
<gene>
    <name evidence="4" type="ORF">PTQ27_04215</name>
</gene>
<dbReference type="InterPro" id="IPR007470">
    <property type="entry name" value="HemX"/>
</dbReference>
<keyword evidence="3" id="KW-1133">Transmembrane helix</keyword>
<comment type="caution">
    <text evidence="4">The sequence shown here is derived from an EMBL/GenBank/DDBJ whole genome shotgun (WGS) entry which is preliminary data.</text>
</comment>
<feature type="coiled-coil region" evidence="1">
    <location>
        <begin position="372"/>
        <end position="425"/>
    </location>
</feature>
<proteinExistence type="predicted"/>
<evidence type="ECO:0000256" key="3">
    <source>
        <dbReference type="SAM" id="Phobius"/>
    </source>
</evidence>
<dbReference type="RefSeq" id="WP_273747931.1">
    <property type="nucleotide sequence ID" value="NZ_JAQSJE010000003.1"/>
</dbReference>
<dbReference type="PANTHER" id="PTHR38043:SF1">
    <property type="entry name" value="PROTEIN HEMX"/>
    <property type="match status" value="1"/>
</dbReference>
<feature type="transmembrane region" description="Helical" evidence="3">
    <location>
        <begin position="83"/>
        <end position="102"/>
    </location>
</feature>
<evidence type="ECO:0000256" key="2">
    <source>
        <dbReference type="SAM" id="MobiDB-lite"/>
    </source>
</evidence>